<dbReference type="InterPro" id="IPR036390">
    <property type="entry name" value="WH_DNA-bd_sf"/>
</dbReference>
<evidence type="ECO:0000313" key="2">
    <source>
        <dbReference type="Proteomes" id="UP001230220"/>
    </source>
</evidence>
<dbReference type="InterPro" id="IPR036388">
    <property type="entry name" value="WH-like_DNA-bd_sf"/>
</dbReference>
<accession>A0ABU0E5C5</accession>
<dbReference type="Gene3D" id="1.10.10.10">
    <property type="entry name" value="Winged helix-like DNA-binding domain superfamily/Winged helix DNA-binding domain"/>
    <property type="match status" value="1"/>
</dbReference>
<protein>
    <submittedName>
        <fullName evidence="1">DNA-binding MarR family transcriptional regulator</fullName>
    </submittedName>
</protein>
<keyword evidence="2" id="KW-1185">Reference proteome</keyword>
<sequence length="64" mass="7146">MLVVHENPGITQTEAAIAKGMDKATLGQMIDVLENKKLIVSEETNGFDVWKLKDYIDDKLGEKI</sequence>
<keyword evidence="1" id="KW-0238">DNA-binding</keyword>
<dbReference type="EMBL" id="JAUSUR010000005">
    <property type="protein sequence ID" value="MDQ0362099.1"/>
    <property type="molecule type" value="Genomic_DNA"/>
</dbReference>
<evidence type="ECO:0000313" key="1">
    <source>
        <dbReference type="EMBL" id="MDQ0362099.1"/>
    </source>
</evidence>
<name>A0ABU0E5C5_9FIRM</name>
<gene>
    <name evidence="1" type="ORF">J2S15_002852</name>
</gene>
<organism evidence="1 2">
    <name type="scientific">Breznakia pachnodae</name>
    <dbReference type="NCBI Taxonomy" id="265178"/>
    <lineage>
        <taxon>Bacteria</taxon>
        <taxon>Bacillati</taxon>
        <taxon>Bacillota</taxon>
        <taxon>Erysipelotrichia</taxon>
        <taxon>Erysipelotrichales</taxon>
        <taxon>Erysipelotrichaceae</taxon>
        <taxon>Breznakia</taxon>
    </lineage>
</organism>
<reference evidence="1 2" key="1">
    <citation type="submission" date="2023-07" db="EMBL/GenBank/DDBJ databases">
        <title>Genomic Encyclopedia of Type Strains, Phase IV (KMG-IV): sequencing the most valuable type-strain genomes for metagenomic binning, comparative biology and taxonomic classification.</title>
        <authorList>
            <person name="Goeker M."/>
        </authorList>
    </citation>
    <scope>NUCLEOTIDE SEQUENCE [LARGE SCALE GENOMIC DNA]</scope>
    <source>
        <strain evidence="1 2">DSM 16784</strain>
    </source>
</reference>
<proteinExistence type="predicted"/>
<dbReference type="GO" id="GO:0003677">
    <property type="term" value="F:DNA binding"/>
    <property type="evidence" value="ECO:0007669"/>
    <property type="project" value="UniProtKB-KW"/>
</dbReference>
<dbReference type="RefSeq" id="WP_307409405.1">
    <property type="nucleotide sequence ID" value="NZ_JAUSUR010000005.1"/>
</dbReference>
<dbReference type="Proteomes" id="UP001230220">
    <property type="component" value="Unassembled WGS sequence"/>
</dbReference>
<dbReference type="SUPFAM" id="SSF46785">
    <property type="entry name" value="Winged helix' DNA-binding domain"/>
    <property type="match status" value="1"/>
</dbReference>
<comment type="caution">
    <text evidence="1">The sequence shown here is derived from an EMBL/GenBank/DDBJ whole genome shotgun (WGS) entry which is preliminary data.</text>
</comment>